<evidence type="ECO:0000313" key="2">
    <source>
        <dbReference type="EMBL" id="MDC8832871.1"/>
    </source>
</evidence>
<name>A0ABT5L8H0_9ALTE</name>
<dbReference type="InterPro" id="IPR050706">
    <property type="entry name" value="Cyclic-di-GMP_PDE-like"/>
</dbReference>
<dbReference type="RefSeq" id="WP_273642764.1">
    <property type="nucleotide sequence ID" value="NZ_JAQQXP010000004.1"/>
</dbReference>
<protein>
    <submittedName>
        <fullName evidence="2">EAL domain-containing protein</fullName>
    </submittedName>
</protein>
<dbReference type="Proteomes" id="UP001218788">
    <property type="component" value="Unassembled WGS sequence"/>
</dbReference>
<dbReference type="SMART" id="SM00052">
    <property type="entry name" value="EAL"/>
    <property type="match status" value="1"/>
</dbReference>
<feature type="domain" description="EAL" evidence="1">
    <location>
        <begin position="1"/>
        <end position="237"/>
    </location>
</feature>
<dbReference type="PROSITE" id="PS50883">
    <property type="entry name" value="EAL"/>
    <property type="match status" value="1"/>
</dbReference>
<dbReference type="CDD" id="cd01948">
    <property type="entry name" value="EAL"/>
    <property type="match status" value="1"/>
</dbReference>
<dbReference type="PANTHER" id="PTHR33121">
    <property type="entry name" value="CYCLIC DI-GMP PHOSPHODIESTERASE PDEF"/>
    <property type="match status" value="1"/>
</dbReference>
<gene>
    <name evidence="2" type="ORF">OIK42_19125</name>
</gene>
<proteinExistence type="predicted"/>
<dbReference type="InterPro" id="IPR001633">
    <property type="entry name" value="EAL_dom"/>
</dbReference>
<dbReference type="InterPro" id="IPR035919">
    <property type="entry name" value="EAL_sf"/>
</dbReference>
<evidence type="ECO:0000259" key="1">
    <source>
        <dbReference type="PROSITE" id="PS50883"/>
    </source>
</evidence>
<dbReference type="SUPFAM" id="SSF141868">
    <property type="entry name" value="EAL domain-like"/>
    <property type="match status" value="1"/>
</dbReference>
<organism evidence="2 3">
    <name type="scientific">Alteromonas gilva</name>
    <dbReference type="NCBI Taxonomy" id="2987522"/>
    <lineage>
        <taxon>Bacteria</taxon>
        <taxon>Pseudomonadati</taxon>
        <taxon>Pseudomonadota</taxon>
        <taxon>Gammaproteobacteria</taxon>
        <taxon>Alteromonadales</taxon>
        <taxon>Alteromonadaceae</taxon>
        <taxon>Alteromonas/Salinimonas group</taxon>
        <taxon>Alteromonas</taxon>
    </lineage>
</organism>
<evidence type="ECO:0000313" key="3">
    <source>
        <dbReference type="Proteomes" id="UP001218788"/>
    </source>
</evidence>
<dbReference type="Gene3D" id="3.20.20.450">
    <property type="entry name" value="EAL domain"/>
    <property type="match status" value="1"/>
</dbReference>
<sequence>MRKSERAFQFAHQPIVKVNSGSVVAHELLLREYEGKDTEAFLNDSNLFLEHLVGLAESKALTLKALMMNGGVKTLFVNFTPDQISSQLFVRALNTFYENGIAPSTVAIEVTEHIDPSDKERFYNHLGYARRNGHPIVVDDFGCGISNFQHVTTIRPSIVKTDKELIQSAARDPWHKKALKALVRYIHDMEARVIIEGVETEEQFNVAQFCDADFAQGYYFAKPELSKIDCPNIIDMMQARQFKLAVVNSDNI</sequence>
<comment type="caution">
    <text evidence="2">The sequence shown here is derived from an EMBL/GenBank/DDBJ whole genome shotgun (WGS) entry which is preliminary data.</text>
</comment>
<dbReference type="EMBL" id="JAQQXP010000004">
    <property type="protein sequence ID" value="MDC8832871.1"/>
    <property type="molecule type" value="Genomic_DNA"/>
</dbReference>
<dbReference type="PANTHER" id="PTHR33121:SF76">
    <property type="entry name" value="SIGNALING PROTEIN"/>
    <property type="match status" value="1"/>
</dbReference>
<reference evidence="2 3" key="1">
    <citation type="submission" date="2022-10" db="EMBL/GenBank/DDBJ databases">
        <title>Alteromonas sp. chi3 Genome sequencing.</title>
        <authorList>
            <person name="Park S."/>
        </authorList>
    </citation>
    <scope>NUCLEOTIDE SEQUENCE [LARGE SCALE GENOMIC DNA]</scope>
    <source>
        <strain evidence="3">chi3</strain>
    </source>
</reference>
<accession>A0ABT5L8H0</accession>
<dbReference type="Pfam" id="PF00563">
    <property type="entry name" value="EAL"/>
    <property type="match status" value="1"/>
</dbReference>
<keyword evidence="3" id="KW-1185">Reference proteome</keyword>